<protein>
    <submittedName>
        <fullName evidence="1">Uncharacterized protein</fullName>
    </submittedName>
</protein>
<organism evidence="1">
    <name type="scientific">viral metagenome</name>
    <dbReference type="NCBI Taxonomy" id="1070528"/>
    <lineage>
        <taxon>unclassified sequences</taxon>
        <taxon>metagenomes</taxon>
        <taxon>organismal metagenomes</taxon>
    </lineage>
</organism>
<evidence type="ECO:0000313" key="1">
    <source>
        <dbReference type="EMBL" id="QJA83034.1"/>
    </source>
</evidence>
<gene>
    <name evidence="1" type="ORF">MM415A00321_0014</name>
</gene>
<dbReference type="AlphaFoldDB" id="A0A6M3KN86"/>
<dbReference type="EMBL" id="MT142502">
    <property type="protein sequence ID" value="QJA83034.1"/>
    <property type="molecule type" value="Genomic_DNA"/>
</dbReference>
<reference evidence="1" key="1">
    <citation type="submission" date="2020-03" db="EMBL/GenBank/DDBJ databases">
        <title>The deep terrestrial virosphere.</title>
        <authorList>
            <person name="Holmfeldt K."/>
            <person name="Nilsson E."/>
            <person name="Simone D."/>
            <person name="Lopez-Fernandez M."/>
            <person name="Wu X."/>
            <person name="de Brujin I."/>
            <person name="Lundin D."/>
            <person name="Andersson A."/>
            <person name="Bertilsson S."/>
            <person name="Dopson M."/>
        </authorList>
    </citation>
    <scope>NUCLEOTIDE SEQUENCE</scope>
    <source>
        <strain evidence="1">MM415A00321</strain>
    </source>
</reference>
<name>A0A6M3KN86_9ZZZZ</name>
<proteinExistence type="predicted"/>
<accession>A0A6M3KN86</accession>
<sequence>MPFQKGNQLGKIYAKGRPRKPEVEELRTAIKCVEKDKKKKLLTHFVERAYVNDHVLVALGKKIVPDLSAIEAGLEIHPQTLLDIAAMVGARKPK</sequence>